<dbReference type="InterPro" id="IPR049577">
    <property type="entry name" value="GMPP_N"/>
</dbReference>
<gene>
    <name evidence="10" type="primary">manC</name>
    <name evidence="10" type="ORF">Pan189_33300</name>
</gene>
<dbReference type="InterPro" id="IPR051161">
    <property type="entry name" value="Mannose-6P_isomerase_type2"/>
</dbReference>
<dbReference type="InterPro" id="IPR029044">
    <property type="entry name" value="Nucleotide-diphossugar_trans"/>
</dbReference>
<keyword evidence="11" id="KW-1185">Reference proteome</keyword>
<dbReference type="InterPro" id="IPR054566">
    <property type="entry name" value="ManC/GMP-like_b-helix"/>
</dbReference>
<keyword evidence="6" id="KW-0342">GTP-binding</keyword>
<dbReference type="GO" id="GO:0004475">
    <property type="term" value="F:mannose-1-phosphate guanylyltransferase (GTP) activity"/>
    <property type="evidence" value="ECO:0007669"/>
    <property type="project" value="UniProtKB-EC"/>
</dbReference>
<sequence>MLHAVIMAGGSGTRFWPQSRQVMPKQLLKLAGDQTMIQDTAGRAGWIGPERTWVVTNAVQADETRKQLGDVPPSNVLVEPCARNTAPCVGYAAAELLHADPDAVMLVMPADHVIGPPEVFQKAVEQAAAIVESDPEQLVLFGVKPNYPSVGFGYIERGEELADSEKAYKVESFREKPDLDTAQQYLDSGKFYWNCGIFVWKASRILEALKEYEPDMHERLMRVSEKIGKDDFQSTLETEYPEMNSTSIDYAVLERAKSVSVLEAPFEWDDVGSWEALTRLLGEDEAKNTIDGQFVGLETTGCTVRDTTGGHLIGTIGIEDCIIVHTPDATLVAKKGDENAIKRLISEIRDRGLDQYL</sequence>
<dbReference type="GO" id="GO:0009298">
    <property type="term" value="P:GDP-mannose biosynthetic process"/>
    <property type="evidence" value="ECO:0007669"/>
    <property type="project" value="TreeGrafter"/>
</dbReference>
<dbReference type="CDD" id="cd02509">
    <property type="entry name" value="GDP-M1P_Guanylyltransferase"/>
    <property type="match status" value="1"/>
</dbReference>
<evidence type="ECO:0000313" key="10">
    <source>
        <dbReference type="EMBL" id="QDT38930.1"/>
    </source>
</evidence>
<evidence type="ECO:0000256" key="1">
    <source>
        <dbReference type="ARBA" id="ARBA00006115"/>
    </source>
</evidence>
<dbReference type="PANTHER" id="PTHR46390:SF1">
    <property type="entry name" value="MANNOSE-1-PHOSPHATE GUANYLYLTRANSFERASE"/>
    <property type="match status" value="1"/>
</dbReference>
<evidence type="ECO:0000259" key="9">
    <source>
        <dbReference type="Pfam" id="PF22640"/>
    </source>
</evidence>
<dbReference type="Gene3D" id="3.90.550.10">
    <property type="entry name" value="Spore Coat Polysaccharide Biosynthesis Protein SpsA, Chain A"/>
    <property type="match status" value="1"/>
</dbReference>
<dbReference type="RefSeq" id="WP_145365002.1">
    <property type="nucleotide sequence ID" value="NZ_CP036268.1"/>
</dbReference>
<dbReference type="OrthoDB" id="9806359at2"/>
<name>A0A517R514_9PLAN</name>
<keyword evidence="5" id="KW-0547">Nucleotide-binding</keyword>
<evidence type="ECO:0000256" key="3">
    <source>
        <dbReference type="ARBA" id="ARBA00022679"/>
    </source>
</evidence>
<evidence type="ECO:0000256" key="2">
    <source>
        <dbReference type="ARBA" id="ARBA00012387"/>
    </source>
</evidence>
<organism evidence="10 11">
    <name type="scientific">Stratiformator vulcanicus</name>
    <dbReference type="NCBI Taxonomy" id="2527980"/>
    <lineage>
        <taxon>Bacteria</taxon>
        <taxon>Pseudomonadati</taxon>
        <taxon>Planctomycetota</taxon>
        <taxon>Planctomycetia</taxon>
        <taxon>Planctomycetales</taxon>
        <taxon>Planctomycetaceae</taxon>
        <taxon>Stratiformator</taxon>
    </lineage>
</organism>
<dbReference type="GO" id="GO:0005525">
    <property type="term" value="F:GTP binding"/>
    <property type="evidence" value="ECO:0007669"/>
    <property type="project" value="UniProtKB-KW"/>
</dbReference>
<feature type="domain" description="MannoseP isomerase/GMP-like beta-helix" evidence="9">
    <location>
        <begin position="292"/>
        <end position="346"/>
    </location>
</feature>
<evidence type="ECO:0000256" key="7">
    <source>
        <dbReference type="ARBA" id="ARBA00047343"/>
    </source>
</evidence>
<dbReference type="EC" id="2.7.7.13" evidence="2"/>
<dbReference type="EMBL" id="CP036268">
    <property type="protein sequence ID" value="QDT38930.1"/>
    <property type="molecule type" value="Genomic_DNA"/>
</dbReference>
<evidence type="ECO:0000256" key="6">
    <source>
        <dbReference type="ARBA" id="ARBA00023134"/>
    </source>
</evidence>
<dbReference type="Pfam" id="PF22640">
    <property type="entry name" value="ManC_GMP_beta-helix"/>
    <property type="match status" value="1"/>
</dbReference>
<dbReference type="InterPro" id="IPR005835">
    <property type="entry name" value="NTP_transferase_dom"/>
</dbReference>
<dbReference type="KEGG" id="svp:Pan189_33300"/>
<dbReference type="FunFam" id="3.90.550.10:FF:000046">
    <property type="entry name" value="Mannose-1-phosphate guanylyltransferase (GDP)"/>
    <property type="match status" value="1"/>
</dbReference>
<feature type="domain" description="Nucleotidyl transferase" evidence="8">
    <location>
        <begin position="4"/>
        <end position="280"/>
    </location>
</feature>
<keyword evidence="3 10" id="KW-0808">Transferase</keyword>
<evidence type="ECO:0000256" key="4">
    <source>
        <dbReference type="ARBA" id="ARBA00022695"/>
    </source>
</evidence>
<accession>A0A517R514</accession>
<dbReference type="Proteomes" id="UP000317318">
    <property type="component" value="Chromosome"/>
</dbReference>
<evidence type="ECO:0000259" key="8">
    <source>
        <dbReference type="Pfam" id="PF00483"/>
    </source>
</evidence>
<evidence type="ECO:0000313" key="11">
    <source>
        <dbReference type="Proteomes" id="UP000317318"/>
    </source>
</evidence>
<dbReference type="Pfam" id="PF00483">
    <property type="entry name" value="NTP_transferase"/>
    <property type="match status" value="1"/>
</dbReference>
<keyword evidence="4 10" id="KW-0548">Nucleotidyltransferase</keyword>
<dbReference type="SUPFAM" id="SSF53448">
    <property type="entry name" value="Nucleotide-diphospho-sugar transferases"/>
    <property type="match status" value="1"/>
</dbReference>
<dbReference type="PANTHER" id="PTHR46390">
    <property type="entry name" value="MANNOSE-1-PHOSPHATE GUANYLYLTRANSFERASE"/>
    <property type="match status" value="1"/>
</dbReference>
<evidence type="ECO:0000256" key="5">
    <source>
        <dbReference type="ARBA" id="ARBA00022741"/>
    </source>
</evidence>
<protein>
    <recommendedName>
        <fullName evidence="2">mannose-1-phosphate guanylyltransferase</fullName>
        <ecNumber evidence="2">2.7.7.13</ecNumber>
    </recommendedName>
</protein>
<comment type="similarity">
    <text evidence="1">Belongs to the mannose-6-phosphate isomerase type 2 family.</text>
</comment>
<dbReference type="AlphaFoldDB" id="A0A517R514"/>
<proteinExistence type="inferred from homology"/>
<reference evidence="10 11" key="1">
    <citation type="submission" date="2019-02" db="EMBL/GenBank/DDBJ databases">
        <title>Deep-cultivation of Planctomycetes and their phenomic and genomic characterization uncovers novel biology.</title>
        <authorList>
            <person name="Wiegand S."/>
            <person name="Jogler M."/>
            <person name="Boedeker C."/>
            <person name="Pinto D."/>
            <person name="Vollmers J."/>
            <person name="Rivas-Marin E."/>
            <person name="Kohn T."/>
            <person name="Peeters S.H."/>
            <person name="Heuer A."/>
            <person name="Rast P."/>
            <person name="Oberbeckmann S."/>
            <person name="Bunk B."/>
            <person name="Jeske O."/>
            <person name="Meyerdierks A."/>
            <person name="Storesund J.E."/>
            <person name="Kallscheuer N."/>
            <person name="Luecker S."/>
            <person name="Lage O.M."/>
            <person name="Pohl T."/>
            <person name="Merkel B.J."/>
            <person name="Hornburger P."/>
            <person name="Mueller R.-W."/>
            <person name="Bruemmer F."/>
            <person name="Labrenz M."/>
            <person name="Spormann A.M."/>
            <person name="Op den Camp H."/>
            <person name="Overmann J."/>
            <person name="Amann R."/>
            <person name="Jetten M.S.M."/>
            <person name="Mascher T."/>
            <person name="Medema M.H."/>
            <person name="Devos D.P."/>
            <person name="Kaster A.-K."/>
            <person name="Ovreas L."/>
            <person name="Rohde M."/>
            <person name="Galperin M.Y."/>
            <person name="Jogler C."/>
        </authorList>
    </citation>
    <scope>NUCLEOTIDE SEQUENCE [LARGE SCALE GENOMIC DNA]</scope>
    <source>
        <strain evidence="10 11">Pan189</strain>
    </source>
</reference>
<dbReference type="SUPFAM" id="SSF159283">
    <property type="entry name" value="Guanosine diphospho-D-mannose pyrophosphorylase/mannose-6-phosphate isomerase linker domain"/>
    <property type="match status" value="1"/>
</dbReference>
<comment type="catalytic activity">
    <reaction evidence="7">
        <text>alpha-D-mannose 1-phosphate + GTP + H(+) = GDP-alpha-D-mannose + diphosphate</text>
        <dbReference type="Rhea" id="RHEA:15229"/>
        <dbReference type="ChEBI" id="CHEBI:15378"/>
        <dbReference type="ChEBI" id="CHEBI:33019"/>
        <dbReference type="ChEBI" id="CHEBI:37565"/>
        <dbReference type="ChEBI" id="CHEBI:57527"/>
        <dbReference type="ChEBI" id="CHEBI:58409"/>
        <dbReference type="EC" id="2.7.7.13"/>
    </reaction>
</comment>